<dbReference type="PANTHER" id="PTHR23131:SF4">
    <property type="entry name" value="METALLO-BETA-LACTAMASE SUPERFAMILY POTEIN"/>
    <property type="match status" value="1"/>
</dbReference>
<dbReference type="PATRIC" id="fig|263475.3.peg.824"/>
<evidence type="ECO:0000259" key="1">
    <source>
        <dbReference type="SMART" id="SM00849"/>
    </source>
</evidence>
<name>A0A0M0LJW3_9BACL</name>
<comment type="caution">
    <text evidence="2">The sequence shown here is derived from an EMBL/GenBank/DDBJ whole genome shotgun (WGS) entry which is preliminary data.</text>
</comment>
<dbReference type="SUPFAM" id="SSF56281">
    <property type="entry name" value="Metallo-hydrolase/oxidoreductase"/>
    <property type="match status" value="1"/>
</dbReference>
<dbReference type="Proteomes" id="UP000036867">
    <property type="component" value="Unassembled WGS sequence"/>
</dbReference>
<organism evidence="2 3">
    <name type="scientific">Viridibacillus arvi</name>
    <dbReference type="NCBI Taxonomy" id="263475"/>
    <lineage>
        <taxon>Bacteria</taxon>
        <taxon>Bacillati</taxon>
        <taxon>Bacillota</taxon>
        <taxon>Bacilli</taxon>
        <taxon>Bacillales</taxon>
        <taxon>Caryophanaceae</taxon>
        <taxon>Viridibacillus</taxon>
    </lineage>
</organism>
<gene>
    <name evidence="2" type="ORF">AMD00_02445</name>
</gene>
<dbReference type="PANTHER" id="PTHR23131">
    <property type="entry name" value="ENDORIBONUCLEASE LACTB2"/>
    <property type="match status" value="1"/>
</dbReference>
<dbReference type="InterPro" id="IPR050662">
    <property type="entry name" value="Sec-metab_biosynth-thioest"/>
</dbReference>
<dbReference type="SMART" id="SM00849">
    <property type="entry name" value="Lactamase_B"/>
    <property type="match status" value="1"/>
</dbReference>
<dbReference type="STRING" id="263475.AMD00_02445"/>
<proteinExistence type="predicted"/>
<sequence>MFHKIITPTPFAVGTVNSYLLKGDALSIFDVGTKTPEAYEALELGLKEAGYRFEDIEQVILTHHHPDHMGLVDAFPNAKVLGHVYNDAWLRRDPVFLASHFDFYMDRLKEEGVPEEYFHWVKKMTRSTDFVGTRPLTSILHDGDEVPGHPGLIAMETLGHAQSHLAFWHKEKKAMIGGDLLIGHVSSNPLIEPPLNPNAKRSKSLLQQNASLKKLLTLPIDVLYSGHGEEIRNVHELVKERLEKQHKRAMKVYGMIEGGPKTTFELNVELFPYAYEKELGLTLSETIGQLDYLIDEGLVKEKMNDKGVYLYEQA</sequence>
<reference evidence="3" key="1">
    <citation type="submission" date="2015-08" db="EMBL/GenBank/DDBJ databases">
        <title>Fjat-10028 dsm 16317.</title>
        <authorList>
            <person name="Liu B."/>
            <person name="Wang J."/>
            <person name="Zhu Y."/>
            <person name="Liu G."/>
            <person name="Chen Q."/>
            <person name="Chen Z."/>
            <person name="Lan J."/>
            <person name="Che J."/>
            <person name="Ge C."/>
            <person name="Shi H."/>
            <person name="Pan Z."/>
            <person name="Liu X."/>
        </authorList>
    </citation>
    <scope>NUCLEOTIDE SEQUENCE [LARGE SCALE GENOMIC DNA]</scope>
    <source>
        <strain evidence="3">DSM 16317</strain>
    </source>
</reference>
<dbReference type="EMBL" id="LILB01000001">
    <property type="protein sequence ID" value="KOO51370.1"/>
    <property type="molecule type" value="Genomic_DNA"/>
</dbReference>
<keyword evidence="3" id="KW-1185">Reference proteome</keyword>
<dbReference type="Gene3D" id="3.60.15.10">
    <property type="entry name" value="Ribonuclease Z/Hydroxyacylglutathione hydrolase-like"/>
    <property type="match status" value="1"/>
</dbReference>
<dbReference type="OrthoDB" id="2971563at2"/>
<dbReference type="RefSeq" id="WP_053415506.1">
    <property type="nucleotide sequence ID" value="NZ_LILB01000001.1"/>
</dbReference>
<dbReference type="GeneID" id="301134975"/>
<dbReference type="InterPro" id="IPR036866">
    <property type="entry name" value="RibonucZ/Hydroxyglut_hydro"/>
</dbReference>
<feature type="domain" description="Metallo-beta-lactamase" evidence="1">
    <location>
        <begin position="15"/>
        <end position="227"/>
    </location>
</feature>
<dbReference type="InterPro" id="IPR001279">
    <property type="entry name" value="Metallo-B-lactamas"/>
</dbReference>
<evidence type="ECO:0000313" key="2">
    <source>
        <dbReference type="EMBL" id="KOO51370.1"/>
    </source>
</evidence>
<protein>
    <submittedName>
        <fullName evidence="2">Beta-lactamase</fullName>
    </submittedName>
</protein>
<dbReference type="Pfam" id="PF00753">
    <property type="entry name" value="Lactamase_B"/>
    <property type="match status" value="1"/>
</dbReference>
<accession>A0A0M0LJW3</accession>
<evidence type="ECO:0000313" key="3">
    <source>
        <dbReference type="Proteomes" id="UP000036867"/>
    </source>
</evidence>
<dbReference type="AlphaFoldDB" id="A0A0M0LJW3"/>